<accession>A0AAQ3RRM2</accession>
<keyword evidence="4" id="KW-0539">Nucleus</keyword>
<name>A0AAQ3RRM2_VIGMU</name>
<feature type="domain" description="BHLH" evidence="6">
    <location>
        <begin position="11"/>
        <end position="70"/>
    </location>
</feature>
<dbReference type="GO" id="GO:0090575">
    <property type="term" value="C:RNA polymerase II transcription regulator complex"/>
    <property type="evidence" value="ECO:0007669"/>
    <property type="project" value="TreeGrafter"/>
</dbReference>
<feature type="region of interest" description="Disordered" evidence="5">
    <location>
        <begin position="1"/>
        <end position="20"/>
    </location>
</feature>
<dbReference type="PANTHER" id="PTHR13935">
    <property type="entry name" value="ACHAETE-SCUTE TRANSCRIPTION FACTOR-RELATED"/>
    <property type="match status" value="1"/>
</dbReference>
<dbReference type="InterPro" id="IPR015660">
    <property type="entry name" value="MASH1/Ascl1a-like"/>
</dbReference>
<dbReference type="GO" id="GO:0000981">
    <property type="term" value="F:DNA-binding transcription factor activity, RNA polymerase II-specific"/>
    <property type="evidence" value="ECO:0007669"/>
    <property type="project" value="TreeGrafter"/>
</dbReference>
<sequence>MDQQHESQPSSTKVDRKIVEKNRRSQMKNLYSELNSLLPSYDPKFFVELNQQVVAVPDQIDEATEYIKRLEEKVKMAKEKKERLMESKRSGSGFETRGSEKPPKMEIHVKGSVLQVILTCGVDNHFVFCEIIRILREENVEVISTSYTIVGDSVIHVVHGEVGQSMIHSGASKVTEKLKWFLNGSIRNEEMEPGMLWPSEIGATLPWVLLDPTPHNALQPNP</sequence>
<keyword evidence="3" id="KW-0804">Transcription</keyword>
<keyword evidence="8" id="KW-1185">Reference proteome</keyword>
<dbReference type="InterPro" id="IPR011598">
    <property type="entry name" value="bHLH_dom"/>
</dbReference>
<reference evidence="7 8" key="1">
    <citation type="journal article" date="2023" name="Life. Sci Alliance">
        <title>Evolutionary insights into 3D genome organization and epigenetic landscape of Vigna mungo.</title>
        <authorList>
            <person name="Junaid A."/>
            <person name="Singh B."/>
            <person name="Bhatia S."/>
        </authorList>
    </citation>
    <scope>NUCLEOTIDE SEQUENCE [LARGE SCALE GENOMIC DNA]</scope>
    <source>
        <strain evidence="7">Urdbean</strain>
    </source>
</reference>
<dbReference type="Gene3D" id="4.10.280.10">
    <property type="entry name" value="Helix-loop-helix DNA-binding domain"/>
    <property type="match status" value="1"/>
</dbReference>
<evidence type="ECO:0000259" key="6">
    <source>
        <dbReference type="PROSITE" id="PS50888"/>
    </source>
</evidence>
<organism evidence="7 8">
    <name type="scientific">Vigna mungo</name>
    <name type="common">Black gram</name>
    <name type="synonym">Phaseolus mungo</name>
    <dbReference type="NCBI Taxonomy" id="3915"/>
    <lineage>
        <taxon>Eukaryota</taxon>
        <taxon>Viridiplantae</taxon>
        <taxon>Streptophyta</taxon>
        <taxon>Embryophyta</taxon>
        <taxon>Tracheophyta</taxon>
        <taxon>Spermatophyta</taxon>
        <taxon>Magnoliopsida</taxon>
        <taxon>eudicotyledons</taxon>
        <taxon>Gunneridae</taxon>
        <taxon>Pentapetalae</taxon>
        <taxon>rosids</taxon>
        <taxon>fabids</taxon>
        <taxon>Fabales</taxon>
        <taxon>Fabaceae</taxon>
        <taxon>Papilionoideae</taxon>
        <taxon>50 kb inversion clade</taxon>
        <taxon>NPAAA clade</taxon>
        <taxon>indigoferoid/millettioid clade</taxon>
        <taxon>Phaseoleae</taxon>
        <taxon>Vigna</taxon>
    </lineage>
</organism>
<evidence type="ECO:0000313" key="7">
    <source>
        <dbReference type="EMBL" id="WVZ01606.1"/>
    </source>
</evidence>
<keyword evidence="2" id="KW-0805">Transcription regulation</keyword>
<feature type="region of interest" description="Disordered" evidence="5">
    <location>
        <begin position="82"/>
        <end position="102"/>
    </location>
</feature>
<evidence type="ECO:0000256" key="1">
    <source>
        <dbReference type="ARBA" id="ARBA00004123"/>
    </source>
</evidence>
<evidence type="ECO:0000313" key="8">
    <source>
        <dbReference type="Proteomes" id="UP001374535"/>
    </source>
</evidence>
<dbReference type="SUPFAM" id="SSF47459">
    <property type="entry name" value="HLH, helix-loop-helix DNA-binding domain"/>
    <property type="match status" value="1"/>
</dbReference>
<dbReference type="AlphaFoldDB" id="A0AAQ3RRM2"/>
<proteinExistence type="predicted"/>
<evidence type="ECO:0000256" key="5">
    <source>
        <dbReference type="SAM" id="MobiDB-lite"/>
    </source>
</evidence>
<dbReference type="GO" id="GO:0046983">
    <property type="term" value="F:protein dimerization activity"/>
    <property type="evidence" value="ECO:0007669"/>
    <property type="project" value="InterPro"/>
</dbReference>
<gene>
    <name evidence="7" type="ORF">V8G54_027675</name>
</gene>
<dbReference type="Proteomes" id="UP001374535">
    <property type="component" value="Chromosome 8"/>
</dbReference>
<dbReference type="InterPro" id="IPR036638">
    <property type="entry name" value="HLH_DNA-bd_sf"/>
</dbReference>
<evidence type="ECO:0000256" key="4">
    <source>
        <dbReference type="ARBA" id="ARBA00023242"/>
    </source>
</evidence>
<evidence type="ECO:0000256" key="3">
    <source>
        <dbReference type="ARBA" id="ARBA00023163"/>
    </source>
</evidence>
<dbReference type="GO" id="GO:0000977">
    <property type="term" value="F:RNA polymerase II transcription regulatory region sequence-specific DNA binding"/>
    <property type="evidence" value="ECO:0007669"/>
    <property type="project" value="TreeGrafter"/>
</dbReference>
<feature type="compositionally biased region" description="Polar residues" evidence="5">
    <location>
        <begin position="1"/>
        <end position="12"/>
    </location>
</feature>
<dbReference type="SMART" id="SM00353">
    <property type="entry name" value="HLH"/>
    <property type="match status" value="1"/>
</dbReference>
<dbReference type="PROSITE" id="PS50888">
    <property type="entry name" value="BHLH"/>
    <property type="match status" value="1"/>
</dbReference>
<protein>
    <recommendedName>
        <fullName evidence="6">BHLH domain-containing protein</fullName>
    </recommendedName>
</protein>
<dbReference type="Pfam" id="PF00010">
    <property type="entry name" value="HLH"/>
    <property type="match status" value="1"/>
</dbReference>
<comment type="subcellular location">
    <subcellularLocation>
        <location evidence="1">Nucleus</location>
    </subcellularLocation>
</comment>
<dbReference type="PANTHER" id="PTHR13935:SF63">
    <property type="entry name" value="BHLH DOMAIN-CONTAINING PROTEIN"/>
    <property type="match status" value="1"/>
</dbReference>
<dbReference type="EMBL" id="CP144693">
    <property type="protein sequence ID" value="WVZ01606.1"/>
    <property type="molecule type" value="Genomic_DNA"/>
</dbReference>
<evidence type="ECO:0000256" key="2">
    <source>
        <dbReference type="ARBA" id="ARBA00023015"/>
    </source>
</evidence>